<feature type="chain" id="PRO_5039945516" evidence="2">
    <location>
        <begin position="25"/>
        <end position="343"/>
    </location>
</feature>
<name>A0A9J7AQ41_9PROT</name>
<dbReference type="RefSeq" id="WP_257766983.1">
    <property type="nucleotide sequence ID" value="NZ_CP102480.1"/>
</dbReference>
<dbReference type="KEGG" id="naci:NUH88_13775"/>
<dbReference type="AlphaFoldDB" id="A0A9J7AQ41"/>
<dbReference type="Pfam" id="PF03480">
    <property type="entry name" value="DctP"/>
    <property type="match status" value="1"/>
</dbReference>
<accession>A0A9J7AQ41</accession>
<sequence length="343" mass="36242">MKLNIVKSVIMAGAMLSISTVAQAADVTLTMAHFLSPKAPPHAKFLEPWAKKIEAESGGRIKIEIFPSMTLGGKPPELYRQLRDGAADIVWTLTGYTPGVFPRTEVFELPGVHQGSAEATSLAIQDEFALIAEDFKDIKPLLVHVHAGQAIHLVNGCVDGVAGLKGMKLRTPSRTGGWMISSWGAEPVGMPVPALPQALSKGVVDGALIPFEIVPPFKVHELTKCSIVGANGSRFGTSVFLFAMNKDRYESLPADLKAIIDANSGTAIAGEAGKLWDAIETPGQKLQEKTGSPVKMLDQAATDGFSALTDQVTAKWVEEATAAGIDAKALVTAAKAAVAKHTK</sequence>
<keyword evidence="4" id="KW-1185">Reference proteome</keyword>
<feature type="signal peptide" evidence="2">
    <location>
        <begin position="1"/>
        <end position="24"/>
    </location>
</feature>
<dbReference type="PANTHER" id="PTHR33376">
    <property type="match status" value="1"/>
</dbReference>
<dbReference type="InterPro" id="IPR038404">
    <property type="entry name" value="TRAP_DctP_sf"/>
</dbReference>
<gene>
    <name evidence="3" type="ORF">NUH88_13775</name>
</gene>
<evidence type="ECO:0000313" key="3">
    <source>
        <dbReference type="EMBL" id="UUX48476.1"/>
    </source>
</evidence>
<protein>
    <submittedName>
        <fullName evidence="3">TRAP transporter substrate-binding protein</fullName>
    </submittedName>
</protein>
<evidence type="ECO:0000313" key="4">
    <source>
        <dbReference type="Proteomes" id="UP001060336"/>
    </source>
</evidence>
<reference evidence="3" key="1">
    <citation type="submission" date="2022-08" db="EMBL/GenBank/DDBJ databases">
        <title>Nisaea acidiphila sp. nov., isolated from a marine algal debris and emended description of the genus Nisaea Urios et al. 2008.</title>
        <authorList>
            <person name="Kwon K."/>
        </authorList>
    </citation>
    <scope>NUCLEOTIDE SEQUENCE</scope>
    <source>
        <strain evidence="3">MEBiC11861</strain>
    </source>
</reference>
<keyword evidence="1 2" id="KW-0732">Signal</keyword>
<dbReference type="NCBIfam" id="NF037995">
    <property type="entry name" value="TRAP_S1"/>
    <property type="match status" value="1"/>
</dbReference>
<evidence type="ECO:0000256" key="1">
    <source>
        <dbReference type="ARBA" id="ARBA00022729"/>
    </source>
</evidence>
<dbReference type="EMBL" id="CP102480">
    <property type="protein sequence ID" value="UUX48476.1"/>
    <property type="molecule type" value="Genomic_DNA"/>
</dbReference>
<dbReference type="PANTHER" id="PTHR33376:SF15">
    <property type="entry name" value="BLL6794 PROTEIN"/>
    <property type="match status" value="1"/>
</dbReference>
<dbReference type="Proteomes" id="UP001060336">
    <property type="component" value="Chromosome"/>
</dbReference>
<dbReference type="InterPro" id="IPR018389">
    <property type="entry name" value="DctP_fam"/>
</dbReference>
<dbReference type="CDD" id="cd13665">
    <property type="entry name" value="PBP2_TRAP_Dctp3_4"/>
    <property type="match status" value="1"/>
</dbReference>
<evidence type="ECO:0000256" key="2">
    <source>
        <dbReference type="SAM" id="SignalP"/>
    </source>
</evidence>
<organism evidence="3 4">
    <name type="scientific">Nisaea acidiphila</name>
    <dbReference type="NCBI Taxonomy" id="1862145"/>
    <lineage>
        <taxon>Bacteria</taxon>
        <taxon>Pseudomonadati</taxon>
        <taxon>Pseudomonadota</taxon>
        <taxon>Alphaproteobacteria</taxon>
        <taxon>Rhodospirillales</taxon>
        <taxon>Thalassobaculaceae</taxon>
        <taxon>Nisaea</taxon>
    </lineage>
</organism>
<proteinExistence type="predicted"/>
<dbReference type="GO" id="GO:0055085">
    <property type="term" value="P:transmembrane transport"/>
    <property type="evidence" value="ECO:0007669"/>
    <property type="project" value="InterPro"/>
</dbReference>
<dbReference type="Gene3D" id="3.40.190.170">
    <property type="entry name" value="Bacterial extracellular solute-binding protein, family 7"/>
    <property type="match status" value="1"/>
</dbReference>